<sequence>MHKRISDETVTVKPVPNRIARHPVTESGNITREIIPTDIEQSHTRNRDAINNLPTKSVVAQIKKTQLRAVVKAIRDSSRVIILGQIQYLQAVTRDQTIEKFSFQSRPWAPHHPQVREARDS</sequence>
<dbReference type="EMBL" id="BKCP01008515">
    <property type="protein sequence ID" value="GER49314.1"/>
    <property type="molecule type" value="Genomic_DNA"/>
</dbReference>
<protein>
    <submittedName>
        <fullName evidence="1">Pyrrolidone-carboxylate peptidase</fullName>
    </submittedName>
</protein>
<comment type="caution">
    <text evidence="1">The sequence shown here is derived from an EMBL/GenBank/DDBJ whole genome shotgun (WGS) entry which is preliminary data.</text>
</comment>
<dbReference type="AlphaFoldDB" id="A0A5A7QVP3"/>
<evidence type="ECO:0000313" key="1">
    <source>
        <dbReference type="EMBL" id="GER49314.1"/>
    </source>
</evidence>
<organism evidence="1 2">
    <name type="scientific">Striga asiatica</name>
    <name type="common">Asiatic witchweed</name>
    <name type="synonym">Buchnera asiatica</name>
    <dbReference type="NCBI Taxonomy" id="4170"/>
    <lineage>
        <taxon>Eukaryota</taxon>
        <taxon>Viridiplantae</taxon>
        <taxon>Streptophyta</taxon>
        <taxon>Embryophyta</taxon>
        <taxon>Tracheophyta</taxon>
        <taxon>Spermatophyta</taxon>
        <taxon>Magnoliopsida</taxon>
        <taxon>eudicotyledons</taxon>
        <taxon>Gunneridae</taxon>
        <taxon>Pentapetalae</taxon>
        <taxon>asterids</taxon>
        <taxon>lamiids</taxon>
        <taxon>Lamiales</taxon>
        <taxon>Orobanchaceae</taxon>
        <taxon>Buchnereae</taxon>
        <taxon>Striga</taxon>
    </lineage>
</organism>
<evidence type="ECO:0000313" key="2">
    <source>
        <dbReference type="Proteomes" id="UP000325081"/>
    </source>
</evidence>
<keyword evidence="2" id="KW-1185">Reference proteome</keyword>
<name>A0A5A7QVP3_STRAF</name>
<gene>
    <name evidence="1" type="ORF">STAS_26543</name>
</gene>
<proteinExistence type="predicted"/>
<reference evidence="2" key="1">
    <citation type="journal article" date="2019" name="Curr. Biol.">
        <title>Genome Sequence of Striga asiatica Provides Insight into the Evolution of Plant Parasitism.</title>
        <authorList>
            <person name="Yoshida S."/>
            <person name="Kim S."/>
            <person name="Wafula E.K."/>
            <person name="Tanskanen J."/>
            <person name="Kim Y.M."/>
            <person name="Honaas L."/>
            <person name="Yang Z."/>
            <person name="Spallek T."/>
            <person name="Conn C.E."/>
            <person name="Ichihashi Y."/>
            <person name="Cheong K."/>
            <person name="Cui S."/>
            <person name="Der J.P."/>
            <person name="Gundlach H."/>
            <person name="Jiao Y."/>
            <person name="Hori C."/>
            <person name="Ishida J.K."/>
            <person name="Kasahara H."/>
            <person name="Kiba T."/>
            <person name="Kim M.S."/>
            <person name="Koo N."/>
            <person name="Laohavisit A."/>
            <person name="Lee Y.H."/>
            <person name="Lumba S."/>
            <person name="McCourt P."/>
            <person name="Mortimer J.C."/>
            <person name="Mutuku J.M."/>
            <person name="Nomura T."/>
            <person name="Sasaki-Sekimoto Y."/>
            <person name="Seto Y."/>
            <person name="Wang Y."/>
            <person name="Wakatake T."/>
            <person name="Sakakibara H."/>
            <person name="Demura T."/>
            <person name="Yamaguchi S."/>
            <person name="Yoneyama K."/>
            <person name="Manabe R.I."/>
            <person name="Nelson D.C."/>
            <person name="Schulman A.H."/>
            <person name="Timko M.P."/>
            <person name="dePamphilis C.W."/>
            <person name="Choi D."/>
            <person name="Shirasu K."/>
        </authorList>
    </citation>
    <scope>NUCLEOTIDE SEQUENCE [LARGE SCALE GENOMIC DNA]</scope>
    <source>
        <strain evidence="2">cv. UVA1</strain>
    </source>
</reference>
<accession>A0A5A7QVP3</accession>
<dbReference type="Proteomes" id="UP000325081">
    <property type="component" value="Unassembled WGS sequence"/>
</dbReference>